<organism evidence="2 3">
    <name type="scientific">Actinomycetospora atypica</name>
    <dbReference type="NCBI Taxonomy" id="1290095"/>
    <lineage>
        <taxon>Bacteria</taxon>
        <taxon>Bacillati</taxon>
        <taxon>Actinomycetota</taxon>
        <taxon>Actinomycetes</taxon>
        <taxon>Pseudonocardiales</taxon>
        <taxon>Pseudonocardiaceae</taxon>
        <taxon>Actinomycetospora</taxon>
    </lineage>
</organism>
<reference evidence="3" key="1">
    <citation type="journal article" date="2019" name="Int. J. Syst. Evol. Microbiol.">
        <title>The Global Catalogue of Microorganisms (GCM) 10K type strain sequencing project: providing services to taxonomists for standard genome sequencing and annotation.</title>
        <authorList>
            <consortium name="The Broad Institute Genomics Platform"/>
            <consortium name="The Broad Institute Genome Sequencing Center for Infectious Disease"/>
            <person name="Wu L."/>
            <person name="Ma J."/>
        </authorList>
    </citation>
    <scope>NUCLEOTIDE SEQUENCE [LARGE SCALE GENOMIC DNA]</scope>
    <source>
        <strain evidence="3">CGMCC 4.7093</strain>
    </source>
</reference>
<dbReference type="Proteomes" id="UP001595947">
    <property type="component" value="Unassembled WGS sequence"/>
</dbReference>
<gene>
    <name evidence="2" type="ORF">ACFPBZ_24465</name>
</gene>
<evidence type="ECO:0008006" key="4">
    <source>
        <dbReference type="Google" id="ProtNLM"/>
    </source>
</evidence>
<sequence>MGRSRWEPGTAAPPRRRVLVPALFGAAVLLLATGIAALGAPPPTPGVVSPGTDAQTWRPVLAGDAVRVQVAEGRARLATPREAEAPGSSPVAPLAPSSPRGAQRQGFLDLGTHTFARPVNRLDVPVVADLPRGTAVAADVRGRDDAGRWSEWTPAAPGAPAVLDAPARTVALRLLLTSPGAGSPTVRSVVVHADRDASVSRALAPRASYRVFATREGLVGGTTANGHVITEDDHFVALPSRRALDGEGKGDYSVRVCAESGRCATVPVWDVGPWNTDDDYWAPARGTWEDLPQGVPQAQAAYSDGYHDGEDGFGRPVKNPAGIDLADGVFSALGLGDNGWVTVDYLWTGRAGENPADVHLATAESPDAPVTVRAAPSAGAADRGVVGNGAVLDVQCRATGEAVDGSRGTSTEWLRLAPEAYVPAAWLATTNPPPLC</sequence>
<evidence type="ECO:0000313" key="2">
    <source>
        <dbReference type="EMBL" id="MFC5065393.1"/>
    </source>
</evidence>
<evidence type="ECO:0000313" key="3">
    <source>
        <dbReference type="Proteomes" id="UP001595947"/>
    </source>
</evidence>
<dbReference type="RefSeq" id="WP_378038726.1">
    <property type="nucleotide sequence ID" value="NZ_JBHSIV010000036.1"/>
</dbReference>
<feature type="compositionally biased region" description="Low complexity" evidence="1">
    <location>
        <begin position="85"/>
        <end position="99"/>
    </location>
</feature>
<proteinExistence type="predicted"/>
<accession>A0ABV9YRL9</accession>
<name>A0ABV9YRL9_9PSEU</name>
<evidence type="ECO:0000256" key="1">
    <source>
        <dbReference type="SAM" id="MobiDB-lite"/>
    </source>
</evidence>
<dbReference type="EMBL" id="JBHSIV010000036">
    <property type="protein sequence ID" value="MFC5065393.1"/>
    <property type="molecule type" value="Genomic_DNA"/>
</dbReference>
<keyword evidence="3" id="KW-1185">Reference proteome</keyword>
<protein>
    <recommendedName>
        <fullName evidence="4">Secreted protein</fullName>
    </recommendedName>
</protein>
<feature type="region of interest" description="Disordered" evidence="1">
    <location>
        <begin position="78"/>
        <end position="104"/>
    </location>
</feature>
<comment type="caution">
    <text evidence="2">The sequence shown here is derived from an EMBL/GenBank/DDBJ whole genome shotgun (WGS) entry which is preliminary data.</text>
</comment>